<accession>A0A6G4X099</accession>
<evidence type="ECO:0000259" key="2">
    <source>
        <dbReference type="Pfam" id="PF13349"/>
    </source>
</evidence>
<dbReference type="RefSeq" id="WP_165299773.1">
    <property type="nucleotide sequence ID" value="NZ_JAAKZZ010000167.1"/>
</dbReference>
<sequence>MSYAGEAAVPVDRSWQISEPQKADFPDPVTELHVRVVNGTVNVVGTDEDVTHLEVDRVEGPPLTVTHEDGKLVVAYEDLPWKGFLKWLDLKGWRRQAEISLSVPAHARLSLGVVGASAVVSGMRGRTAVKGVSGDSTLVGLTGPVYAETVSGNVETQRVSGTLRFHSVSGDLTSIDGSTSVHADTVSGALVLDVCPELPRNTDIKLTSISGDVAIRLPEDADTAVTAHTTSGGLSSAFDELRPSGLWGARQVTGTLGAGRGQLRADTVSGALALLKRPPQEDAGPDAGPDADHGAPHGPADPAGPSGADAPAGHSLRKEL</sequence>
<feature type="domain" description="DUF4097" evidence="2">
    <location>
        <begin position="31"/>
        <end position="272"/>
    </location>
</feature>
<protein>
    <submittedName>
        <fullName evidence="3">DUF4097 domain-containing protein</fullName>
    </submittedName>
</protein>
<dbReference type="InterPro" id="IPR025164">
    <property type="entry name" value="Toastrack_DUF4097"/>
</dbReference>
<feature type="compositionally biased region" description="Low complexity" evidence="1">
    <location>
        <begin position="296"/>
        <end position="314"/>
    </location>
</feature>
<dbReference type="Proteomes" id="UP000477722">
    <property type="component" value="Unassembled WGS sequence"/>
</dbReference>
<dbReference type="EMBL" id="JAAKZZ010000167">
    <property type="protein sequence ID" value="NGO70091.1"/>
    <property type="molecule type" value="Genomic_DNA"/>
</dbReference>
<evidence type="ECO:0000313" key="4">
    <source>
        <dbReference type="Proteomes" id="UP000477722"/>
    </source>
</evidence>
<evidence type="ECO:0000313" key="3">
    <source>
        <dbReference type="EMBL" id="NGO70091.1"/>
    </source>
</evidence>
<dbReference type="AlphaFoldDB" id="A0A6G4X099"/>
<evidence type="ECO:0000256" key="1">
    <source>
        <dbReference type="SAM" id="MobiDB-lite"/>
    </source>
</evidence>
<keyword evidence="4" id="KW-1185">Reference proteome</keyword>
<dbReference type="Pfam" id="PF13349">
    <property type="entry name" value="DUF4097"/>
    <property type="match status" value="1"/>
</dbReference>
<proteinExistence type="predicted"/>
<gene>
    <name evidence="3" type="ORF">G5C65_17365</name>
</gene>
<feature type="region of interest" description="Disordered" evidence="1">
    <location>
        <begin position="276"/>
        <end position="320"/>
    </location>
</feature>
<comment type="caution">
    <text evidence="3">The sequence shown here is derived from an EMBL/GenBank/DDBJ whole genome shotgun (WGS) entry which is preliminary data.</text>
</comment>
<organism evidence="3 4">
    <name type="scientific">Streptomyces boncukensis</name>
    <dbReference type="NCBI Taxonomy" id="2711219"/>
    <lineage>
        <taxon>Bacteria</taxon>
        <taxon>Bacillati</taxon>
        <taxon>Actinomycetota</taxon>
        <taxon>Actinomycetes</taxon>
        <taxon>Kitasatosporales</taxon>
        <taxon>Streptomycetaceae</taxon>
        <taxon>Streptomyces</taxon>
    </lineage>
</organism>
<name>A0A6G4X099_9ACTN</name>
<reference evidence="3 4" key="1">
    <citation type="submission" date="2020-02" db="EMBL/GenBank/DDBJ databases">
        <title>Whole-genome analyses of novel actinobacteria.</title>
        <authorList>
            <person name="Sahin N."/>
            <person name="Tatar D."/>
        </authorList>
    </citation>
    <scope>NUCLEOTIDE SEQUENCE [LARGE SCALE GENOMIC DNA]</scope>
    <source>
        <strain evidence="3 4">SB3404</strain>
    </source>
</reference>